<organism evidence="2 3">
    <name type="scientific">Rheinheimera aquimaris</name>
    <dbReference type="NCBI Taxonomy" id="412437"/>
    <lineage>
        <taxon>Bacteria</taxon>
        <taxon>Pseudomonadati</taxon>
        <taxon>Pseudomonadota</taxon>
        <taxon>Gammaproteobacteria</taxon>
        <taxon>Chromatiales</taxon>
        <taxon>Chromatiaceae</taxon>
        <taxon>Rheinheimera</taxon>
    </lineage>
</organism>
<comment type="caution">
    <text evidence="2">The sequence shown here is derived from an EMBL/GenBank/DDBJ whole genome shotgun (WGS) entry which is preliminary data.</text>
</comment>
<proteinExistence type="predicted"/>
<accession>A0ABN1E9L2</accession>
<dbReference type="RefSeq" id="WP_226767953.1">
    <property type="nucleotide sequence ID" value="NZ_BAAAEO010000005.1"/>
</dbReference>
<dbReference type="Proteomes" id="UP001501169">
    <property type="component" value="Unassembled WGS sequence"/>
</dbReference>
<feature type="domain" description="Abortive phage infection protein C-terminal" evidence="1">
    <location>
        <begin position="273"/>
        <end position="529"/>
    </location>
</feature>
<keyword evidence="3" id="KW-1185">Reference proteome</keyword>
<gene>
    <name evidence="2" type="ORF">GCM10009098_31330</name>
</gene>
<evidence type="ECO:0000259" key="1">
    <source>
        <dbReference type="Pfam" id="PF10592"/>
    </source>
</evidence>
<dbReference type="InterPro" id="IPR018891">
    <property type="entry name" value="AIPR_C"/>
</dbReference>
<evidence type="ECO:0000313" key="3">
    <source>
        <dbReference type="Proteomes" id="UP001501169"/>
    </source>
</evidence>
<protein>
    <submittedName>
        <fullName evidence="2">AIPR family protein</fullName>
    </submittedName>
</protein>
<dbReference type="EMBL" id="BAAAEO010000005">
    <property type="protein sequence ID" value="GAA0560989.1"/>
    <property type="molecule type" value="Genomic_DNA"/>
</dbReference>
<dbReference type="Pfam" id="PF10592">
    <property type="entry name" value="AIPR"/>
    <property type="match status" value="1"/>
</dbReference>
<name>A0ABN1E9L2_9GAMM</name>
<evidence type="ECO:0000313" key="2">
    <source>
        <dbReference type="EMBL" id="GAA0560989.1"/>
    </source>
</evidence>
<reference evidence="2 3" key="1">
    <citation type="journal article" date="2019" name="Int. J. Syst. Evol. Microbiol.">
        <title>The Global Catalogue of Microorganisms (GCM) 10K type strain sequencing project: providing services to taxonomists for standard genome sequencing and annotation.</title>
        <authorList>
            <consortium name="The Broad Institute Genomics Platform"/>
            <consortium name="The Broad Institute Genome Sequencing Center for Infectious Disease"/>
            <person name="Wu L."/>
            <person name="Ma J."/>
        </authorList>
    </citation>
    <scope>NUCLEOTIDE SEQUENCE [LARGE SCALE GENOMIC DNA]</scope>
    <source>
        <strain evidence="2 3">JCM 14331</strain>
    </source>
</reference>
<sequence>MTPTIRDFKILNKRCEKYYDFLASSFGISVNLSDVEKRRLGFYLFIIEFLCDEQDLERQVDSIIDTNFNKVLNNTTDDDFGIDAIYIDEEEKEIKLFNFKFRESFNQDKTQDLNDAFTSSKFLNALSSGNVSTITGKPKGKLELLLKIINDPTDDWDMTLYQVSNEAKPVLDEKKHLDDFRVKYGIEVKNVSLPDICKFMSIRPKDLDATIILAKDSFMSYSEHSIETSKSYIARVKCSEIIRMTSSCELLRNETAIEDVDRLINAEIDYSVLYDNVRGFVLKSKYNGNILKTLEEQPKKFFKYNNGITLVCKAVNAKVLPINGNMKIEIKGFQVLNGGQTVRTIHNFNSKSKENFSKLIESEVLVRIFMSDSEDGEINKIAEYTNSQNAIKPWDLKSLSSEQIELEKYLDAHDIFYSRKSGDTGLESGDYKYKISMEKFGQILMAVQGYPEKGINSKKNIFEKHYDEIFIDNLKIEESHLLILRYFKILAIYKELGRRINNIEVLYVLYIDQNVIREMIDVKLIIDEINNFISTYQTDEEMSNVRKMGQTRFRTELTKLFVSKFDLHSM</sequence>